<sequence>MNSPASISFTKLLLQRLKNPILFHFSAIKILRIGIF</sequence>
<accession>A0A2P2QC24</accession>
<dbReference type="AlphaFoldDB" id="A0A2P2QC24"/>
<protein>
    <submittedName>
        <fullName evidence="1">Uncharacterized protein</fullName>
    </submittedName>
</protein>
<organism evidence="1">
    <name type="scientific">Rhizophora mucronata</name>
    <name type="common">Asiatic mangrove</name>
    <dbReference type="NCBI Taxonomy" id="61149"/>
    <lineage>
        <taxon>Eukaryota</taxon>
        <taxon>Viridiplantae</taxon>
        <taxon>Streptophyta</taxon>
        <taxon>Embryophyta</taxon>
        <taxon>Tracheophyta</taxon>
        <taxon>Spermatophyta</taxon>
        <taxon>Magnoliopsida</taxon>
        <taxon>eudicotyledons</taxon>
        <taxon>Gunneridae</taxon>
        <taxon>Pentapetalae</taxon>
        <taxon>rosids</taxon>
        <taxon>fabids</taxon>
        <taxon>Malpighiales</taxon>
        <taxon>Rhizophoraceae</taxon>
        <taxon>Rhizophora</taxon>
    </lineage>
</organism>
<proteinExistence type="predicted"/>
<reference evidence="1" key="1">
    <citation type="submission" date="2018-02" db="EMBL/GenBank/DDBJ databases">
        <title>Rhizophora mucronata_Transcriptome.</title>
        <authorList>
            <person name="Meera S.P."/>
            <person name="Sreeshan A."/>
            <person name="Augustine A."/>
        </authorList>
    </citation>
    <scope>NUCLEOTIDE SEQUENCE</scope>
    <source>
        <tissue evidence="1">Leaf</tissue>
    </source>
</reference>
<name>A0A2P2QC24_RHIMU</name>
<evidence type="ECO:0000313" key="1">
    <source>
        <dbReference type="EMBL" id="MBX64542.1"/>
    </source>
</evidence>
<dbReference type="EMBL" id="GGEC01084058">
    <property type="protein sequence ID" value="MBX64542.1"/>
    <property type="molecule type" value="Transcribed_RNA"/>
</dbReference>